<organism evidence="2 3">
    <name type="scientific">Euphydryas editha</name>
    <name type="common">Edith's checkerspot</name>
    <dbReference type="NCBI Taxonomy" id="104508"/>
    <lineage>
        <taxon>Eukaryota</taxon>
        <taxon>Metazoa</taxon>
        <taxon>Ecdysozoa</taxon>
        <taxon>Arthropoda</taxon>
        <taxon>Hexapoda</taxon>
        <taxon>Insecta</taxon>
        <taxon>Pterygota</taxon>
        <taxon>Neoptera</taxon>
        <taxon>Endopterygota</taxon>
        <taxon>Lepidoptera</taxon>
        <taxon>Glossata</taxon>
        <taxon>Ditrysia</taxon>
        <taxon>Papilionoidea</taxon>
        <taxon>Nymphalidae</taxon>
        <taxon>Nymphalinae</taxon>
        <taxon>Euphydryas</taxon>
    </lineage>
</organism>
<comment type="caution">
    <text evidence="2">The sequence shown here is derived from an EMBL/GenBank/DDBJ whole genome shotgun (WGS) entry which is preliminary data.</text>
</comment>
<evidence type="ECO:0000313" key="3">
    <source>
        <dbReference type="Proteomes" id="UP001153954"/>
    </source>
</evidence>
<accession>A0AAU9U5J0</accession>
<keyword evidence="1" id="KW-0812">Transmembrane</keyword>
<feature type="transmembrane region" description="Helical" evidence="1">
    <location>
        <begin position="6"/>
        <end position="26"/>
    </location>
</feature>
<keyword evidence="1" id="KW-0472">Membrane</keyword>
<reference evidence="2" key="1">
    <citation type="submission" date="2022-03" db="EMBL/GenBank/DDBJ databases">
        <authorList>
            <person name="Tunstrom K."/>
        </authorList>
    </citation>
    <scope>NUCLEOTIDE SEQUENCE</scope>
</reference>
<dbReference type="EMBL" id="CAKOGL010000012">
    <property type="protein sequence ID" value="CAH2092994.1"/>
    <property type="molecule type" value="Genomic_DNA"/>
</dbReference>
<dbReference type="Proteomes" id="UP001153954">
    <property type="component" value="Unassembled WGS sequence"/>
</dbReference>
<gene>
    <name evidence="2" type="ORF">EEDITHA_LOCUS8701</name>
</gene>
<evidence type="ECO:0008006" key="4">
    <source>
        <dbReference type="Google" id="ProtNLM"/>
    </source>
</evidence>
<evidence type="ECO:0000313" key="2">
    <source>
        <dbReference type="EMBL" id="CAH2092994.1"/>
    </source>
</evidence>
<dbReference type="AlphaFoldDB" id="A0AAU9U5J0"/>
<proteinExistence type="predicted"/>
<protein>
    <recommendedName>
        <fullName evidence="4">Ribosomal protein S13</fullName>
    </recommendedName>
</protein>
<keyword evidence="1" id="KW-1133">Transmembrane helix</keyword>
<name>A0AAU9U5J0_EUPED</name>
<keyword evidence="3" id="KW-1185">Reference proteome</keyword>
<evidence type="ECO:0000256" key="1">
    <source>
        <dbReference type="SAM" id="Phobius"/>
    </source>
</evidence>
<sequence length="123" mass="14185">MKTEMFMIAIALKLLPITAILALLHIDRTVIYIEVSSSNRLIVKVLIQIGTYDRLPNREVFYEFRISQHMFFAISYLKIALNRLGFNQMLALKIAVSGRVTKGARRPINRRGRKLRVKDEVPA</sequence>